<dbReference type="EMBL" id="JAVBIK010000001">
    <property type="protein sequence ID" value="MDT7518989.1"/>
    <property type="molecule type" value="Genomic_DNA"/>
</dbReference>
<dbReference type="RefSeq" id="WP_313874700.1">
    <property type="nucleotide sequence ID" value="NZ_JAVBIK010000001.1"/>
</dbReference>
<evidence type="ECO:0000313" key="3">
    <source>
        <dbReference type="Proteomes" id="UP001321700"/>
    </source>
</evidence>
<sequence length="263" mass="27572">MNPLIAQQQALIRALFDSSSHDAMKIIADCAIDTGARGLKAYQANGHALARRALHAAYPVLSQLIGLEGMDDLAPALWHAHPPQAGDLALWGSDLADFVAASPQLRDTPFLPDVARLEWALHHAAGALDAPPDTATLALLSTEDPDLLQLELAPGAALLCSPWPVVAIWAAHQSESAGFDEVNRLLQAGTGENAVVWRQGFKPQVRAALEGEADALAVLLQHGTLGAALDAAPGLDVAVWLPLAVQTGLLLAVRVVVPAALSR</sequence>
<reference evidence="2 3" key="1">
    <citation type="submission" date="2023-08" db="EMBL/GenBank/DDBJ databases">
        <title>Rhodoferax potami sp. nov. and Rhodoferax mekongensis sp. nov., isolated from the Mekong River in Thailand.</title>
        <authorList>
            <person name="Kitikhun S."/>
            <person name="Charoenyingcharoen P."/>
            <person name="Siriarchawattana P."/>
            <person name="Likhitrattanapisal S."/>
            <person name="Nilsakha T."/>
            <person name="Chanpet A."/>
            <person name="Rattanawaree P."/>
            <person name="Ingsriswang S."/>
        </authorList>
    </citation>
    <scope>NUCLEOTIDE SEQUENCE [LARGE SCALE GENOMIC DNA]</scope>
    <source>
        <strain evidence="2 3">TBRC 17660</strain>
    </source>
</reference>
<proteinExistence type="predicted"/>
<comment type="caution">
    <text evidence="2">The sequence shown here is derived from an EMBL/GenBank/DDBJ whole genome shotgun (WGS) entry which is preliminary data.</text>
</comment>
<dbReference type="Proteomes" id="UP001321700">
    <property type="component" value="Unassembled WGS sequence"/>
</dbReference>
<accession>A0ABU3KMH7</accession>
<dbReference type="GO" id="GO:0003677">
    <property type="term" value="F:DNA binding"/>
    <property type="evidence" value="ECO:0007669"/>
    <property type="project" value="UniProtKB-KW"/>
</dbReference>
<name>A0ABU3KMH7_9BURK</name>
<dbReference type="InterPro" id="IPR018640">
    <property type="entry name" value="DUF2063"/>
</dbReference>
<feature type="domain" description="Putative DNA-binding" evidence="1">
    <location>
        <begin position="7"/>
        <end position="99"/>
    </location>
</feature>
<keyword evidence="3" id="KW-1185">Reference proteome</keyword>
<dbReference type="Pfam" id="PF09836">
    <property type="entry name" value="DUF2063"/>
    <property type="match status" value="1"/>
</dbReference>
<keyword evidence="2" id="KW-0238">DNA-binding</keyword>
<protein>
    <submittedName>
        <fullName evidence="2">DNA-binding domain-containing protein</fullName>
    </submittedName>
</protein>
<organism evidence="2 3">
    <name type="scientific">Rhodoferax potami</name>
    <dbReference type="NCBI Taxonomy" id="3068338"/>
    <lineage>
        <taxon>Bacteria</taxon>
        <taxon>Pseudomonadati</taxon>
        <taxon>Pseudomonadota</taxon>
        <taxon>Betaproteobacteria</taxon>
        <taxon>Burkholderiales</taxon>
        <taxon>Comamonadaceae</taxon>
        <taxon>Rhodoferax</taxon>
    </lineage>
</organism>
<evidence type="ECO:0000259" key="1">
    <source>
        <dbReference type="Pfam" id="PF09836"/>
    </source>
</evidence>
<evidence type="ECO:0000313" key="2">
    <source>
        <dbReference type="EMBL" id="MDT7518989.1"/>
    </source>
</evidence>
<gene>
    <name evidence="2" type="ORF">RAE19_09740</name>
</gene>